<dbReference type="InterPro" id="IPR036873">
    <property type="entry name" value="Rhodanese-like_dom_sf"/>
</dbReference>
<dbReference type="InterPro" id="IPR058840">
    <property type="entry name" value="AAA_SelU"/>
</dbReference>
<dbReference type="InterPro" id="IPR027417">
    <property type="entry name" value="P-loop_NTPase"/>
</dbReference>
<evidence type="ECO:0000259" key="2">
    <source>
        <dbReference type="PROSITE" id="PS50206"/>
    </source>
</evidence>
<dbReference type="AlphaFoldDB" id="A0A5Q4VD96"/>
<dbReference type="SUPFAM" id="SSF52821">
    <property type="entry name" value="Rhodanese/Cell cycle control phosphatase"/>
    <property type="match status" value="1"/>
</dbReference>
<keyword evidence="4" id="KW-1185">Reference proteome</keyword>
<dbReference type="PANTHER" id="PTHR30401">
    <property type="entry name" value="TRNA 2-SELENOURIDINE SYNTHASE"/>
    <property type="match status" value="1"/>
</dbReference>
<dbReference type="SUPFAM" id="SSF52540">
    <property type="entry name" value="P-loop containing nucleoside triphosphate hydrolases"/>
    <property type="match status" value="1"/>
</dbReference>
<sequence>MQSLWGQVLCFFITGSGMESEMKPEAKNCEQQEELALLCRRIQKLDLPELRQDLIAPEVRDISRKSFGEMLRRYLCHGAGDYLVLDVRSESEYEKDAIPVAVSMPILNDRERHEVGLLYKRHNHRTALRYAFYLAKEKEALYVEKVRALGQGRPLVIYCWRGGGRSRYVAGLLERHGFSVLRLEGGHKGFRREVYQLLYHGDFTLWPLSGPTGCGKSQVLELLAANFPHIPVLHLEAAAGHAASVFGHIRFAEKGKSTVVDQQAFEMRLYLFLLAHQREDGSFPAFVTEMESRKIGPVQVPPALFRAMEKGPHIRLEASMEARVARLKREYFGGAGRDVAAVRHALDFLTRRVGGHRVRQWQALLDQGDVDSFLREILEEYYDKGYREERFLPAKVLCSDDILATTDVVAGLWKKT</sequence>
<dbReference type="Gene3D" id="3.40.250.10">
    <property type="entry name" value="Rhodanese-like domain"/>
    <property type="match status" value="1"/>
</dbReference>
<proteinExistence type="predicted"/>
<protein>
    <submittedName>
        <fullName evidence="3">tRNA 2-selenouridine(34) synthase MnmH</fullName>
    </submittedName>
</protein>
<evidence type="ECO:0000313" key="3">
    <source>
        <dbReference type="EMBL" id="TYT74943.1"/>
    </source>
</evidence>
<organism evidence="3 4">
    <name type="scientific">Desulfobotulus mexicanus</name>
    <dbReference type="NCBI Taxonomy" id="2586642"/>
    <lineage>
        <taxon>Bacteria</taxon>
        <taxon>Pseudomonadati</taxon>
        <taxon>Thermodesulfobacteriota</taxon>
        <taxon>Desulfobacteria</taxon>
        <taxon>Desulfobacterales</taxon>
        <taxon>Desulfobacteraceae</taxon>
        <taxon>Desulfobotulus</taxon>
    </lineage>
</organism>
<dbReference type="PROSITE" id="PS50206">
    <property type="entry name" value="RHODANESE_3"/>
    <property type="match status" value="1"/>
</dbReference>
<dbReference type="SMART" id="SM00450">
    <property type="entry name" value="RHOD"/>
    <property type="match status" value="1"/>
</dbReference>
<dbReference type="GO" id="GO:0043828">
    <property type="term" value="F:tRNA 2-selenouridine synthase activity"/>
    <property type="evidence" value="ECO:0007669"/>
    <property type="project" value="InterPro"/>
</dbReference>
<evidence type="ECO:0000256" key="1">
    <source>
        <dbReference type="ARBA" id="ARBA00023266"/>
    </source>
</evidence>
<dbReference type="InterPro" id="IPR017582">
    <property type="entry name" value="SelU"/>
</dbReference>
<keyword evidence="1" id="KW-0711">Selenium</keyword>
<dbReference type="PANTHER" id="PTHR30401:SF0">
    <property type="entry name" value="TRNA 2-SELENOURIDINE SYNTHASE"/>
    <property type="match status" value="1"/>
</dbReference>
<dbReference type="InterPro" id="IPR001763">
    <property type="entry name" value="Rhodanese-like_dom"/>
</dbReference>
<dbReference type="NCBIfam" id="NF008750">
    <property type="entry name" value="PRK11784.1-2"/>
    <property type="match status" value="1"/>
</dbReference>
<comment type="caution">
    <text evidence="3">The sequence shown here is derived from an EMBL/GenBank/DDBJ whole genome shotgun (WGS) entry which is preliminary data.</text>
</comment>
<name>A0A5Q4VD96_9BACT</name>
<feature type="domain" description="Rhodanese" evidence="2">
    <location>
        <begin position="78"/>
        <end position="199"/>
    </location>
</feature>
<gene>
    <name evidence="3" type="primary">mnmH</name>
    <name evidence="3" type="ORF">FIM25_07415</name>
</gene>
<dbReference type="Proteomes" id="UP000321899">
    <property type="component" value="Unassembled WGS sequence"/>
</dbReference>
<dbReference type="NCBIfam" id="TIGR03167">
    <property type="entry name" value="tRNA_sel_U_synt"/>
    <property type="match status" value="1"/>
</dbReference>
<dbReference type="Pfam" id="PF26341">
    <property type="entry name" value="AAA_SelU"/>
    <property type="match status" value="1"/>
</dbReference>
<dbReference type="Pfam" id="PF00581">
    <property type="entry name" value="Rhodanese"/>
    <property type="match status" value="1"/>
</dbReference>
<accession>A0A5Q4VD96</accession>
<evidence type="ECO:0000313" key="4">
    <source>
        <dbReference type="Proteomes" id="UP000321899"/>
    </source>
</evidence>
<dbReference type="GO" id="GO:0002098">
    <property type="term" value="P:tRNA wobble uridine modification"/>
    <property type="evidence" value="ECO:0007669"/>
    <property type="project" value="InterPro"/>
</dbReference>
<dbReference type="EMBL" id="VDMB01000007">
    <property type="protein sequence ID" value="TYT74943.1"/>
    <property type="molecule type" value="Genomic_DNA"/>
</dbReference>
<dbReference type="OrthoDB" id="285281at2"/>
<reference evidence="3 4" key="1">
    <citation type="submission" date="2019-06" db="EMBL/GenBank/DDBJ databases">
        <title>Desulfobotulus mexicanus sp. nov., a novel sulfate-reducing bacterium isolated from the sediment of an alkaline crater lake in Mexico.</title>
        <authorList>
            <person name="Hirschler-Rea A."/>
        </authorList>
    </citation>
    <scope>NUCLEOTIDE SEQUENCE [LARGE SCALE GENOMIC DNA]</scope>
    <source>
        <strain evidence="3 4">PAR22N</strain>
    </source>
</reference>